<accession>A0A7X3MES6</accession>
<evidence type="ECO:0000313" key="2">
    <source>
        <dbReference type="Proteomes" id="UP000460412"/>
    </source>
</evidence>
<dbReference type="EMBL" id="WUQX01000001">
    <property type="protein sequence ID" value="MXP75104.1"/>
    <property type="molecule type" value="Genomic_DNA"/>
</dbReference>
<dbReference type="AlphaFoldDB" id="A0A7X3MES6"/>
<proteinExistence type="predicted"/>
<dbReference type="RefSeq" id="WP_159750414.1">
    <property type="nucleotide sequence ID" value="NZ_WUQX01000001.1"/>
</dbReference>
<reference evidence="1 2" key="1">
    <citation type="submission" date="2019-12" db="EMBL/GenBank/DDBJ databases">
        <title>Sporaefaciens musculi gen. nov., sp. nov., a novel bacterium isolated from the caecum of an obese mouse.</title>
        <authorList>
            <person name="Rasmussen T.S."/>
            <person name="Streidl T."/>
            <person name="Hitch T.C.A."/>
            <person name="Wortmann E."/>
            <person name="Deptula P."/>
            <person name="Hansen M."/>
            <person name="Nielsen D.S."/>
            <person name="Clavel T."/>
            <person name="Vogensen F.K."/>
        </authorList>
    </citation>
    <scope>NUCLEOTIDE SEQUENCE [LARGE SCALE GENOMIC DNA]</scope>
    <source>
        <strain evidence="1 2">WCA-9-b2</strain>
    </source>
</reference>
<gene>
    <name evidence="1" type="ORF">GN277_06835</name>
</gene>
<sequence>MFRDSTTFVYRESDGEKVSVRLEVLDIDEYTRILCEDSSRSVQELTLLIYSLILNAAEQGRGIREIQKEISNPHVQKEQKCVIVKLYKEGGDLIIENECEDFVHPEQIERYQDRVPESEEDGISFWSFNCYIKQCINSLILSKMKETEENIQRGEIEPEKIRSLGRWIEKLAGRECEIQSEGYEVEGRNYFKVKIPIFIEKYQY</sequence>
<organism evidence="1 2">
    <name type="scientific">Sporofaciens musculi</name>
    <dbReference type="NCBI Taxonomy" id="2681861"/>
    <lineage>
        <taxon>Bacteria</taxon>
        <taxon>Bacillati</taxon>
        <taxon>Bacillota</taxon>
        <taxon>Clostridia</taxon>
        <taxon>Lachnospirales</taxon>
        <taxon>Lachnospiraceae</taxon>
        <taxon>Sporofaciens</taxon>
    </lineage>
</organism>
<keyword evidence="2" id="KW-1185">Reference proteome</keyword>
<name>A0A7X3MES6_9FIRM</name>
<protein>
    <submittedName>
        <fullName evidence="1">Uncharacterized protein</fullName>
    </submittedName>
</protein>
<comment type="caution">
    <text evidence="1">The sequence shown here is derived from an EMBL/GenBank/DDBJ whole genome shotgun (WGS) entry which is preliminary data.</text>
</comment>
<dbReference type="Proteomes" id="UP000460412">
    <property type="component" value="Unassembled WGS sequence"/>
</dbReference>
<evidence type="ECO:0000313" key="1">
    <source>
        <dbReference type="EMBL" id="MXP75104.1"/>
    </source>
</evidence>